<dbReference type="PANTHER" id="PTHR30055">
    <property type="entry name" value="HTH-TYPE TRANSCRIPTIONAL REGULATOR RUTR"/>
    <property type="match status" value="1"/>
</dbReference>
<dbReference type="PANTHER" id="PTHR30055:SF226">
    <property type="entry name" value="HTH-TYPE TRANSCRIPTIONAL REGULATOR PKSA"/>
    <property type="match status" value="1"/>
</dbReference>
<dbReference type="InterPro" id="IPR050109">
    <property type="entry name" value="HTH-type_TetR-like_transc_reg"/>
</dbReference>
<evidence type="ECO:0000256" key="1">
    <source>
        <dbReference type="ARBA" id="ARBA00023125"/>
    </source>
</evidence>
<protein>
    <recommendedName>
        <fullName evidence="3">HTH tetR-type domain-containing protein</fullName>
    </recommendedName>
</protein>
<sequence>MRDGGPVRERHPVVPVRSLARVSTPPPAAVRLRQAAFELFEQQGYEATTVDQIADRAGVGRSTFFRTFGSKEDVIFPEHSAVLSSVGDRLAAAGRRSATDPAVVPEAAADAARIVLRHYLAEGEVARARYRLTRSIPLLRAREIAQQQQYMQEFRTALRAWTGEPAGADLRAELMAASIVVGHNHVLRRWLRGAVDDAAAEAELDEAMALVTTVHRRPAGANASTVLVIGSDQDPAAVAATVRRALSAGPASSAPE</sequence>
<dbReference type="PROSITE" id="PS50977">
    <property type="entry name" value="HTH_TETR_2"/>
    <property type="match status" value="1"/>
</dbReference>
<comment type="caution">
    <text evidence="4">The sequence shown here is derived from an EMBL/GenBank/DDBJ whole genome shotgun (WGS) entry which is preliminary data.</text>
</comment>
<keyword evidence="1 2" id="KW-0238">DNA-binding</keyword>
<evidence type="ECO:0000256" key="2">
    <source>
        <dbReference type="PROSITE-ProRule" id="PRU00335"/>
    </source>
</evidence>
<dbReference type="EMBL" id="BAABIM010000001">
    <property type="protein sequence ID" value="GAA4676078.1"/>
    <property type="molecule type" value="Genomic_DNA"/>
</dbReference>
<dbReference type="InterPro" id="IPR001647">
    <property type="entry name" value="HTH_TetR"/>
</dbReference>
<organism evidence="4 5">
    <name type="scientific">Nocardioides nanhaiensis</name>
    <dbReference type="NCBI Taxonomy" id="1476871"/>
    <lineage>
        <taxon>Bacteria</taxon>
        <taxon>Bacillati</taxon>
        <taxon>Actinomycetota</taxon>
        <taxon>Actinomycetes</taxon>
        <taxon>Propionibacteriales</taxon>
        <taxon>Nocardioidaceae</taxon>
        <taxon>Nocardioides</taxon>
    </lineage>
</organism>
<dbReference type="Proteomes" id="UP001500621">
    <property type="component" value="Unassembled WGS sequence"/>
</dbReference>
<dbReference type="SUPFAM" id="SSF46689">
    <property type="entry name" value="Homeodomain-like"/>
    <property type="match status" value="1"/>
</dbReference>
<dbReference type="InterPro" id="IPR009057">
    <property type="entry name" value="Homeodomain-like_sf"/>
</dbReference>
<accession>A0ABP8VZB4</accession>
<evidence type="ECO:0000313" key="5">
    <source>
        <dbReference type="Proteomes" id="UP001500621"/>
    </source>
</evidence>
<dbReference type="PRINTS" id="PR00455">
    <property type="entry name" value="HTHTETR"/>
</dbReference>
<name>A0ABP8VZB4_9ACTN</name>
<feature type="domain" description="HTH tetR-type" evidence="3">
    <location>
        <begin position="26"/>
        <end position="86"/>
    </location>
</feature>
<evidence type="ECO:0000259" key="3">
    <source>
        <dbReference type="PROSITE" id="PS50977"/>
    </source>
</evidence>
<gene>
    <name evidence="4" type="ORF">GCM10023226_11590</name>
</gene>
<dbReference type="Gene3D" id="1.10.10.60">
    <property type="entry name" value="Homeodomain-like"/>
    <property type="match status" value="1"/>
</dbReference>
<dbReference type="Pfam" id="PF00440">
    <property type="entry name" value="TetR_N"/>
    <property type="match status" value="1"/>
</dbReference>
<evidence type="ECO:0000313" key="4">
    <source>
        <dbReference type="EMBL" id="GAA4676078.1"/>
    </source>
</evidence>
<keyword evidence="5" id="KW-1185">Reference proteome</keyword>
<feature type="DNA-binding region" description="H-T-H motif" evidence="2">
    <location>
        <begin position="49"/>
        <end position="68"/>
    </location>
</feature>
<proteinExistence type="predicted"/>
<reference evidence="5" key="1">
    <citation type="journal article" date="2019" name="Int. J. Syst. Evol. Microbiol.">
        <title>The Global Catalogue of Microorganisms (GCM) 10K type strain sequencing project: providing services to taxonomists for standard genome sequencing and annotation.</title>
        <authorList>
            <consortium name="The Broad Institute Genomics Platform"/>
            <consortium name="The Broad Institute Genome Sequencing Center for Infectious Disease"/>
            <person name="Wu L."/>
            <person name="Ma J."/>
        </authorList>
    </citation>
    <scope>NUCLEOTIDE SEQUENCE [LARGE SCALE GENOMIC DNA]</scope>
    <source>
        <strain evidence="5">JCM 18127</strain>
    </source>
</reference>
<dbReference type="Gene3D" id="1.10.357.10">
    <property type="entry name" value="Tetracycline Repressor, domain 2"/>
    <property type="match status" value="1"/>
</dbReference>